<dbReference type="PROSITE" id="PS50237">
    <property type="entry name" value="HECT"/>
    <property type="match status" value="1"/>
</dbReference>
<evidence type="ECO:0000313" key="8">
    <source>
        <dbReference type="EMBL" id="GMH74201.1"/>
    </source>
</evidence>
<comment type="catalytic activity">
    <reaction evidence="1">
        <text>S-ubiquitinyl-[E2 ubiquitin-conjugating enzyme]-L-cysteine + [acceptor protein]-L-lysine = [E2 ubiquitin-conjugating enzyme]-L-cysteine + N(6)-ubiquitinyl-[acceptor protein]-L-lysine.</text>
        <dbReference type="EC" id="2.3.2.26"/>
    </reaction>
</comment>
<keyword evidence="9" id="KW-1185">Reference proteome</keyword>
<dbReference type="CDD" id="cd00078">
    <property type="entry name" value="HECTc"/>
    <property type="match status" value="1"/>
</dbReference>
<keyword evidence="3" id="KW-0808">Transferase</keyword>
<evidence type="ECO:0000256" key="5">
    <source>
        <dbReference type="PROSITE-ProRule" id="PRU00104"/>
    </source>
</evidence>
<dbReference type="GO" id="GO:0000209">
    <property type="term" value="P:protein polyubiquitination"/>
    <property type="evidence" value="ECO:0007669"/>
    <property type="project" value="InterPro"/>
</dbReference>
<dbReference type="Gene3D" id="3.90.1750.10">
    <property type="entry name" value="Hect, E3 ligase catalytic domains"/>
    <property type="match status" value="1"/>
</dbReference>
<dbReference type="PANTHER" id="PTHR45700:SF2">
    <property type="entry name" value="UBIQUITIN-PROTEIN LIGASE E3C"/>
    <property type="match status" value="1"/>
</dbReference>
<dbReference type="InterPro" id="IPR000569">
    <property type="entry name" value="HECT_dom"/>
</dbReference>
<evidence type="ECO:0000259" key="7">
    <source>
        <dbReference type="PROSITE" id="PS50237"/>
    </source>
</evidence>
<organism evidence="8 9">
    <name type="scientific">Triparma retinervis</name>
    <dbReference type="NCBI Taxonomy" id="2557542"/>
    <lineage>
        <taxon>Eukaryota</taxon>
        <taxon>Sar</taxon>
        <taxon>Stramenopiles</taxon>
        <taxon>Ochrophyta</taxon>
        <taxon>Bolidophyceae</taxon>
        <taxon>Parmales</taxon>
        <taxon>Triparmaceae</taxon>
        <taxon>Triparma</taxon>
    </lineage>
</organism>
<dbReference type="Gene3D" id="3.30.2410.10">
    <property type="entry name" value="Hect, E3 ligase catalytic domain"/>
    <property type="match status" value="1"/>
</dbReference>
<dbReference type="Proteomes" id="UP001165082">
    <property type="component" value="Unassembled WGS sequence"/>
</dbReference>
<dbReference type="EMBL" id="BRXZ01001565">
    <property type="protein sequence ID" value="GMH74201.1"/>
    <property type="molecule type" value="Genomic_DNA"/>
</dbReference>
<dbReference type="InterPro" id="IPR044611">
    <property type="entry name" value="E3A/B/C-like"/>
</dbReference>
<keyword evidence="4 5" id="KW-0833">Ubl conjugation pathway</keyword>
<name>A0A9W7AN56_9STRA</name>
<reference evidence="8" key="1">
    <citation type="submission" date="2022-07" db="EMBL/GenBank/DDBJ databases">
        <title>Genome analysis of Parmales, a sister group of diatoms, reveals the evolutionary specialization of diatoms from phago-mixotrophs to photoautotrophs.</title>
        <authorList>
            <person name="Ban H."/>
            <person name="Sato S."/>
            <person name="Yoshikawa S."/>
            <person name="Kazumasa Y."/>
            <person name="Nakamura Y."/>
            <person name="Ichinomiya M."/>
            <person name="Saitoh K."/>
            <person name="Sato N."/>
            <person name="Blanc-Mathieu R."/>
            <person name="Endo H."/>
            <person name="Kuwata A."/>
            <person name="Ogata H."/>
        </authorList>
    </citation>
    <scope>NUCLEOTIDE SEQUENCE</scope>
</reference>
<sequence length="975" mass="108242">MFSGSIRPERRPRVPSRTRRKVTSSASGSTREESLRLAKEGRDKRARINKENKAALTVQRFARGCAGRGGVKRSLVEGYEGGKKGGIGVEGRGWIWGRYREFLRDDEGTVKWGGAEKYGRNTVAYLVRLLSARGKFEEIEGMITVPGRVGDVVVEEVERLGIEVITNQGEGGGQVAGAYPLPEASYVTEWIIGLSKCIGKHSDRGPAKALGLILEYDGLKEVGGHDWRRMMDAVGLKEGIFEADDREDLDFCSPGGLLTSRQVGNFVKVSLGAYGSGVMWSRVAEWMVASGVRYDDGAESENENEGPGGSDEEDDGVEDMQVDGTELKAYPDVEELILEIRREDRVAAGGIGREVKEAMMAIKREEKGVENIVRASQERGDGDGVLLGKVALTFLTPMIYSLGERGGGLGQIVTMRALTFLAFDGGKLDKLWRSGSIEGRVAWCIAWEYGSRGKRDVDIKDCMPAGVGVDGVVDVLGRGLKEAYLKQGIRGDLEGRMMVAGQKVWSGIWEKAARTRGVCDVRRFVWTDVRATGVDSDGLREEMETEDGGEYLGMFKSARTSRILKDVPFAMEFTERYGMWCALVDQAKSITHAFNGVMEDGGFRAPSYVQIKVRREKLLEDSFEELWKLGGDLRKKLQVGFVNEHGLEEAGIDGGGLFREYLEALIEEGFLKEGYFKGTDKETLLPMEMERGGGEVMEFLGRILGKAVYENVLVEPRFSRVFLKKMLGRSNGVEDMKFWDEEVEGNMRKLRDLKEEEFNDLGLTFEVSSRTDSRGRYLGPNPQVVPLLPNGQNTPVTKSNVLHYIYLLSHHKMNVELHQATNGFLKGFREIIPEKWIAMFSPDELQMVIGGEEGAINVPDLKAATVYGSGYHLSQPYVQDLWDILENEFTEEEQRNFARFQTSVGRRPIRGWGSLEPRPAIQQVHVGEGGGGAGERLPTASTCMNLLKLPKYKDRETLKMKLKQACNSGAGFELS</sequence>
<accession>A0A9W7AN56</accession>
<dbReference type="EC" id="2.3.2.26" evidence="2"/>
<evidence type="ECO:0000256" key="2">
    <source>
        <dbReference type="ARBA" id="ARBA00012485"/>
    </source>
</evidence>
<dbReference type="OrthoDB" id="8068875at2759"/>
<gene>
    <name evidence="8" type="ORF">TrRE_jg6013</name>
</gene>
<protein>
    <recommendedName>
        <fullName evidence="2">HECT-type E3 ubiquitin transferase</fullName>
        <ecNumber evidence="2">2.3.2.26</ecNumber>
    </recommendedName>
</protein>
<feature type="region of interest" description="Disordered" evidence="6">
    <location>
        <begin position="295"/>
        <end position="317"/>
    </location>
</feature>
<dbReference type="Pfam" id="PF00632">
    <property type="entry name" value="HECT"/>
    <property type="match status" value="1"/>
</dbReference>
<dbReference type="InterPro" id="IPR035983">
    <property type="entry name" value="Hect_E3_ubiquitin_ligase"/>
</dbReference>
<evidence type="ECO:0000256" key="6">
    <source>
        <dbReference type="SAM" id="MobiDB-lite"/>
    </source>
</evidence>
<evidence type="ECO:0000256" key="1">
    <source>
        <dbReference type="ARBA" id="ARBA00000885"/>
    </source>
</evidence>
<feature type="active site" description="Glycyl thioester intermediate" evidence="5">
    <location>
        <position position="943"/>
    </location>
</feature>
<proteinExistence type="predicted"/>
<dbReference type="AlphaFoldDB" id="A0A9W7AN56"/>
<feature type="domain" description="HECT" evidence="7">
    <location>
        <begin position="629"/>
        <end position="975"/>
    </location>
</feature>
<evidence type="ECO:0000256" key="3">
    <source>
        <dbReference type="ARBA" id="ARBA00022679"/>
    </source>
</evidence>
<dbReference type="PANTHER" id="PTHR45700">
    <property type="entry name" value="UBIQUITIN-PROTEIN LIGASE E3C"/>
    <property type="match status" value="1"/>
</dbReference>
<dbReference type="GO" id="GO:0006511">
    <property type="term" value="P:ubiquitin-dependent protein catabolic process"/>
    <property type="evidence" value="ECO:0007669"/>
    <property type="project" value="TreeGrafter"/>
</dbReference>
<dbReference type="GO" id="GO:0061630">
    <property type="term" value="F:ubiquitin protein ligase activity"/>
    <property type="evidence" value="ECO:0007669"/>
    <property type="project" value="UniProtKB-EC"/>
</dbReference>
<dbReference type="SUPFAM" id="SSF56204">
    <property type="entry name" value="Hect, E3 ligase catalytic domain"/>
    <property type="match status" value="1"/>
</dbReference>
<comment type="caution">
    <text evidence="8">The sequence shown here is derived from an EMBL/GenBank/DDBJ whole genome shotgun (WGS) entry which is preliminary data.</text>
</comment>
<dbReference type="SMART" id="SM00119">
    <property type="entry name" value="HECTc"/>
    <property type="match status" value="1"/>
</dbReference>
<feature type="region of interest" description="Disordered" evidence="6">
    <location>
        <begin position="1"/>
        <end position="43"/>
    </location>
</feature>
<feature type="compositionally biased region" description="Basic residues" evidence="6">
    <location>
        <begin position="13"/>
        <end position="22"/>
    </location>
</feature>
<feature type="compositionally biased region" description="Basic and acidic residues" evidence="6">
    <location>
        <begin position="30"/>
        <end position="43"/>
    </location>
</feature>
<feature type="compositionally biased region" description="Acidic residues" evidence="6">
    <location>
        <begin position="297"/>
        <end position="317"/>
    </location>
</feature>
<evidence type="ECO:0000313" key="9">
    <source>
        <dbReference type="Proteomes" id="UP001165082"/>
    </source>
</evidence>
<evidence type="ECO:0000256" key="4">
    <source>
        <dbReference type="ARBA" id="ARBA00022786"/>
    </source>
</evidence>
<dbReference type="Gene3D" id="3.30.2160.10">
    <property type="entry name" value="Hect, E3 ligase catalytic domain"/>
    <property type="match status" value="1"/>
</dbReference>